<accession>Q9DB06</accession>
<dbReference type="EMBL" id="AK005363">
    <property type="protein sequence ID" value="BAB23977.1"/>
    <property type="molecule type" value="mRNA"/>
</dbReference>
<name>Q9DB06_MOUSE</name>
<protein>
    <submittedName>
        <fullName evidence="1">Uncharacterized protein</fullName>
    </submittedName>
</protein>
<reference evidence="1" key="1">
    <citation type="journal article" date="1999" name="Methods Enzymol.">
        <title>High-efficiency full-length cDNA cloning.</title>
        <authorList>
            <person name="Carninci P."/>
            <person name="Hayashizaki Y."/>
        </authorList>
    </citation>
    <scope>NUCLEOTIDE SEQUENCE</scope>
    <source>
        <strain evidence="1">C57BL/6J</strain>
        <tissue evidence="1">Cerebellum</tissue>
    </source>
</reference>
<reference evidence="1" key="3">
    <citation type="journal article" date="2000" name="Genome Res.">
        <title>RIKEN integrated sequence analysis (RISA) system--384-format sequencing pipeline with 384 multicapillary sequencer.</title>
        <authorList>
            <person name="Shibata K."/>
            <person name="Itoh M."/>
            <person name="Aizawa K."/>
            <person name="Nagaoka S."/>
            <person name="Sasaki N."/>
            <person name="Carninci P."/>
            <person name="Konno H."/>
            <person name="Akiyama J."/>
            <person name="Nishi K."/>
            <person name="Kitsunai T."/>
            <person name="Tashiro H."/>
            <person name="Itoh M."/>
            <person name="Sumi N."/>
            <person name="Ishii Y."/>
            <person name="Nakamura S."/>
            <person name="Hazama M."/>
            <person name="Nishine T."/>
            <person name="Harada A."/>
            <person name="Yamamoto R."/>
            <person name="Matsumoto H."/>
            <person name="Sakaguchi S."/>
            <person name="Ikegami T."/>
            <person name="Kashiwagi K."/>
            <person name="Fujiwake S."/>
            <person name="Inoue K."/>
            <person name="Togawa Y."/>
            <person name="Izawa M."/>
            <person name="Ohara E."/>
            <person name="Watahiki M."/>
            <person name="Yoneda Y."/>
            <person name="Ishikawa T."/>
            <person name="Ozawa K."/>
            <person name="Tanaka T."/>
            <person name="Matsuura S."/>
            <person name="Kawai J."/>
            <person name="Okazaki Y."/>
            <person name="Muramatsu M."/>
            <person name="Inoue Y."/>
            <person name="Kira A."/>
            <person name="Hayashizaki Y."/>
        </authorList>
    </citation>
    <scope>NUCLEOTIDE SEQUENCE</scope>
    <source>
        <strain evidence="1">C57BL/6J</strain>
        <tissue evidence="1">Cerebellum</tissue>
    </source>
</reference>
<evidence type="ECO:0000313" key="1">
    <source>
        <dbReference type="EMBL" id="BAB23977.1"/>
    </source>
</evidence>
<dbReference type="MGI" id="MGI:1917508">
    <property type="gene designation" value="1500035N22Rik"/>
</dbReference>
<organism evidence="1">
    <name type="scientific">Mus musculus</name>
    <name type="common">Mouse</name>
    <dbReference type="NCBI Taxonomy" id="10090"/>
    <lineage>
        <taxon>Eukaryota</taxon>
        <taxon>Metazoa</taxon>
        <taxon>Chordata</taxon>
        <taxon>Craniata</taxon>
        <taxon>Vertebrata</taxon>
        <taxon>Euteleostomi</taxon>
        <taxon>Mammalia</taxon>
        <taxon>Eutheria</taxon>
        <taxon>Euarchontoglires</taxon>
        <taxon>Glires</taxon>
        <taxon>Rodentia</taxon>
        <taxon>Myomorpha</taxon>
        <taxon>Muroidea</taxon>
        <taxon>Muridae</taxon>
        <taxon>Murinae</taxon>
        <taxon>Mus</taxon>
        <taxon>Mus</taxon>
    </lineage>
</organism>
<reference evidence="1" key="5">
    <citation type="journal article" date="2001" name="Nature">
        <title>Functional annotation of a full-length mouse cDNA collection.</title>
        <authorList>
            <consortium name="The RIKEN Genome Exploration Research Group Phase II Team and the FANTOM Consortium"/>
        </authorList>
    </citation>
    <scope>NUCLEOTIDE SEQUENCE</scope>
    <source>
        <strain evidence="1">C57BL/6J</strain>
        <tissue evidence="1">Cerebellum</tissue>
    </source>
</reference>
<gene>
    <name evidence="2" type="primary">1500035N22Rik</name>
</gene>
<dbReference type="AGR" id="MGI:1917508"/>
<reference evidence="1" key="4">
    <citation type="submission" date="2000-07" db="EMBL/GenBank/DDBJ databases">
        <authorList>
            <person name="Adachi J."/>
            <person name="Aizawa K."/>
            <person name="Akahira S."/>
            <person name="Akimura T."/>
            <person name="Arai A."/>
            <person name="Aono H."/>
            <person name="Arakawa T."/>
            <person name="Bono H."/>
            <person name="Carninci P."/>
            <person name="Fukuda S."/>
            <person name="Fukunishi Y."/>
            <person name="Furuno M."/>
            <person name="Hanagaki T."/>
            <person name="Hara A."/>
            <person name="Hayatsu N."/>
            <person name="Hiramoto K."/>
            <person name="Hiraoka T."/>
            <person name="Hori F."/>
            <person name="Imotani K."/>
            <person name="Ishii Y."/>
            <person name="Itoh M."/>
            <person name="Izawa M."/>
            <person name="Kasukawa T."/>
            <person name="Kato H."/>
            <person name="Kawai J."/>
            <person name="Kojima Y."/>
            <person name="Konno H."/>
            <person name="Kouda M."/>
            <person name="Koya S."/>
            <person name="Kurihara C."/>
            <person name="Matsuyama T."/>
            <person name="Miyazaki A."/>
            <person name="Nishi K."/>
            <person name="Nomura K."/>
            <person name="Numazaki R."/>
            <person name="Ohno M."/>
            <person name="Okazaki Y."/>
            <person name="Okido T."/>
            <person name="Owa C."/>
            <person name="Saito H."/>
            <person name="Saito R."/>
            <person name="Sakai C."/>
            <person name="Sakai K."/>
            <person name="Sano H."/>
            <person name="Sasaki D."/>
            <person name="Shibata K."/>
            <person name="Shibata Y."/>
            <person name="Shinagawa A."/>
            <person name="Shiraki T."/>
            <person name="Sogabe Y."/>
            <person name="Suzuki H."/>
            <person name="Tagami M."/>
            <person name="Tagawa A."/>
            <person name="Takahashi F."/>
            <person name="Tanaka T."/>
            <person name="Tejima Y."/>
            <person name="Toya T."/>
            <person name="Yamamura T."/>
            <person name="Yasunishi A."/>
            <person name="Yoshida K."/>
            <person name="Yoshino M."/>
            <person name="Muramatsu M."/>
            <person name="Hayashizaki Y."/>
        </authorList>
    </citation>
    <scope>NUCLEOTIDE SEQUENCE</scope>
    <source>
        <strain evidence="1">C57BL/6J</strain>
        <tissue evidence="1">Cerebellum</tissue>
    </source>
</reference>
<reference evidence="1" key="6">
    <citation type="journal article" date="2002" name="Nature">
        <title>Analysis of the mouse transcriptome based on functional annotation of 60,770 full-length cDNAs.</title>
        <authorList>
            <consortium name="The FANTOM Consortium and the RIKEN Genome Exploration Research Group Phase I and II Team"/>
        </authorList>
    </citation>
    <scope>NUCLEOTIDE SEQUENCE</scope>
    <source>
        <strain evidence="1">C57BL/6J</strain>
        <tissue evidence="1">Cerebellum</tissue>
    </source>
</reference>
<dbReference type="AlphaFoldDB" id="Q9DB06"/>
<sequence>MGAKLNHSTRRGQRNLLLPPLCCSQTADRVHTCCLMPRGPSSCGLAVYLLGSPVLRSSPFSMGAPRSWNGWLVSPLGHTSDFINDRCCRPSASVPPSGLASSTLAEYLCDQDTWPKLTVI</sequence>
<evidence type="ECO:0000313" key="2">
    <source>
        <dbReference type="MGI" id="MGI:1917508"/>
    </source>
</evidence>
<reference evidence="1" key="2">
    <citation type="journal article" date="2000" name="Genome Res.">
        <title>Normalization and subtraction of cap-trapper-selected cDNAs to prepare full-length cDNA libraries for rapid discovery of new genes.</title>
        <authorList>
            <person name="Carninci P."/>
            <person name="Shibata Y."/>
            <person name="Hayatsu N."/>
            <person name="Sugahara Y."/>
            <person name="Shibata K."/>
            <person name="Itoh M."/>
            <person name="Konno H."/>
            <person name="Okazaki Y."/>
            <person name="Muramatsu M."/>
            <person name="Hayashizaki Y."/>
        </authorList>
    </citation>
    <scope>NUCLEOTIDE SEQUENCE</scope>
    <source>
        <strain evidence="1">C57BL/6J</strain>
        <tissue evidence="1">Cerebellum</tissue>
    </source>
</reference>
<reference evidence="1" key="7">
    <citation type="journal article" date="2005" name="Science">
        <title>The Transcriptional Landscape of the Mammalian Genome.</title>
        <authorList>
            <consortium name="The FANTOM Consortium"/>
            <consortium name="Riken Genome Exploration Research Group and Genome Science Group (Genome Network Project Core Group)"/>
        </authorList>
    </citation>
    <scope>NUCLEOTIDE SEQUENCE</scope>
    <source>
        <strain evidence="1">C57BL/6J</strain>
        <tissue evidence="1">Cerebellum</tissue>
    </source>
</reference>
<proteinExistence type="evidence at transcript level"/>
<reference evidence="1" key="8">
    <citation type="journal article" date="2005" name="Science">
        <title>Antisense Transcription in the Mammalian Transcriptome.</title>
        <authorList>
            <consortium name="RIKEN Genome Exploration Research Group and Genome Science Group (Genome Network Project Core Group) and the FANTOM Consortium"/>
        </authorList>
    </citation>
    <scope>NUCLEOTIDE SEQUENCE</scope>
    <source>
        <strain evidence="1">C57BL/6J</strain>
        <tissue evidence="1">Cerebellum</tissue>
    </source>
</reference>